<organism evidence="2 3">
    <name type="scientific">Trichonephila clavata</name>
    <name type="common">Joro spider</name>
    <name type="synonym">Nephila clavata</name>
    <dbReference type="NCBI Taxonomy" id="2740835"/>
    <lineage>
        <taxon>Eukaryota</taxon>
        <taxon>Metazoa</taxon>
        <taxon>Ecdysozoa</taxon>
        <taxon>Arthropoda</taxon>
        <taxon>Chelicerata</taxon>
        <taxon>Arachnida</taxon>
        <taxon>Araneae</taxon>
        <taxon>Araneomorphae</taxon>
        <taxon>Entelegynae</taxon>
        <taxon>Araneoidea</taxon>
        <taxon>Nephilidae</taxon>
        <taxon>Trichonephila</taxon>
    </lineage>
</organism>
<name>A0A8X6KU02_TRICU</name>
<evidence type="ECO:0000313" key="2">
    <source>
        <dbReference type="EMBL" id="GFQ86540.1"/>
    </source>
</evidence>
<comment type="caution">
    <text evidence="2">The sequence shown here is derived from an EMBL/GenBank/DDBJ whole genome shotgun (WGS) entry which is preliminary data.</text>
</comment>
<proteinExistence type="predicted"/>
<reference evidence="2" key="1">
    <citation type="submission" date="2020-07" db="EMBL/GenBank/DDBJ databases">
        <title>Multicomponent nature underlies the extraordinary mechanical properties of spider dragline silk.</title>
        <authorList>
            <person name="Kono N."/>
            <person name="Nakamura H."/>
            <person name="Mori M."/>
            <person name="Yoshida Y."/>
            <person name="Ohtoshi R."/>
            <person name="Malay A.D."/>
            <person name="Moran D.A.P."/>
            <person name="Tomita M."/>
            <person name="Numata K."/>
            <person name="Arakawa K."/>
        </authorList>
    </citation>
    <scope>NUCLEOTIDE SEQUENCE</scope>
</reference>
<dbReference type="OrthoDB" id="10543555at2759"/>
<keyword evidence="3" id="KW-1185">Reference proteome</keyword>
<protein>
    <submittedName>
        <fullName evidence="2">Uncharacterized protein</fullName>
    </submittedName>
</protein>
<feature type="region of interest" description="Disordered" evidence="1">
    <location>
        <begin position="1"/>
        <end position="25"/>
    </location>
</feature>
<feature type="non-terminal residue" evidence="2">
    <location>
        <position position="71"/>
    </location>
</feature>
<evidence type="ECO:0000256" key="1">
    <source>
        <dbReference type="SAM" id="MobiDB-lite"/>
    </source>
</evidence>
<evidence type="ECO:0000313" key="3">
    <source>
        <dbReference type="Proteomes" id="UP000887116"/>
    </source>
</evidence>
<dbReference type="AlphaFoldDB" id="A0A8X6KU02"/>
<dbReference type="EMBL" id="BMAO01003229">
    <property type="protein sequence ID" value="GFQ86540.1"/>
    <property type="molecule type" value="Genomic_DNA"/>
</dbReference>
<gene>
    <name evidence="2" type="ORF">TNCT_617521</name>
</gene>
<dbReference type="Proteomes" id="UP000887116">
    <property type="component" value="Unassembled WGS sequence"/>
</dbReference>
<accession>A0A8X6KU02</accession>
<sequence length="71" mass="7906">TVTLKEREAHESKKSDIEKSEGVNDVTKGESKMVKEVKSRICVQEIPRASKSQGDKHLQIIKDVTLLIAMG</sequence>